<name>A0A090M9R2_9HYPO</name>
<reference evidence="1" key="1">
    <citation type="submission" date="2013-05" db="EMBL/GenBank/DDBJ databases">
        <title>Draft genome sequences of six wheat associated Fusarium spp. isolates.</title>
        <authorList>
            <person name="Moolhuijzen P.M."/>
            <person name="Manners J.M."/>
            <person name="Wilcox S."/>
            <person name="Bellgard M.I."/>
            <person name="Gardiner D.M."/>
        </authorList>
    </citation>
    <scope>NUCLEOTIDE SEQUENCE</scope>
    <source>
        <strain evidence="1">CS5907</strain>
    </source>
</reference>
<dbReference type="EMBL" id="CBMG010002906">
    <property type="protein sequence ID" value="CEG03868.1"/>
    <property type="molecule type" value="Genomic_DNA"/>
</dbReference>
<accession>A0A090M9R2</accession>
<sequence>MLLNGNNQSSLKLCRNPEIHQRTKHIPLVEHHIREEIKAGNIDMLLAMVTSLKQSELINAQLEKGVVCFGALKSTMTLRPEVKVDGGVLKELMVPPQLQD</sequence>
<protein>
    <submittedName>
        <fullName evidence="1">WGS project CBMG000000000 data, contig CS5907-c002919</fullName>
    </submittedName>
</protein>
<organism evidence="1">
    <name type="scientific">Fusarium acuminatum CS5907</name>
    <dbReference type="NCBI Taxonomy" id="1318461"/>
    <lineage>
        <taxon>Eukaryota</taxon>
        <taxon>Fungi</taxon>
        <taxon>Dikarya</taxon>
        <taxon>Ascomycota</taxon>
        <taxon>Pezizomycotina</taxon>
        <taxon>Sordariomycetes</taxon>
        <taxon>Hypocreomycetidae</taxon>
        <taxon>Hypocreales</taxon>
        <taxon>Nectriaceae</taxon>
        <taxon>Fusarium</taxon>
        <taxon>Fusarium tricinctum species complex</taxon>
    </lineage>
</organism>
<dbReference type="AlphaFoldDB" id="A0A090M9R2"/>
<comment type="caution">
    <text evidence="1">The sequence shown here is derived from an EMBL/GenBank/DDBJ whole genome shotgun (WGS) entry which is preliminary data.</text>
</comment>
<proteinExistence type="predicted"/>
<evidence type="ECO:0000313" key="1">
    <source>
        <dbReference type="EMBL" id="CEG03868.1"/>
    </source>
</evidence>
<gene>
    <name evidence="1" type="ORF">BN851_0127130</name>
</gene>